<evidence type="ECO:0000313" key="2">
    <source>
        <dbReference type="EMBL" id="MBS2963166.1"/>
    </source>
</evidence>
<protein>
    <submittedName>
        <fullName evidence="2">Uncharacterized protein</fullName>
    </submittedName>
</protein>
<dbReference type="EMBL" id="JAGSXH010000021">
    <property type="protein sequence ID" value="MBS2963166.1"/>
    <property type="molecule type" value="Genomic_DNA"/>
</dbReference>
<dbReference type="AlphaFoldDB" id="A0A8J7WIY8"/>
<feature type="transmembrane region" description="Helical" evidence="1">
    <location>
        <begin position="20"/>
        <end position="42"/>
    </location>
</feature>
<evidence type="ECO:0000256" key="1">
    <source>
        <dbReference type="SAM" id="Phobius"/>
    </source>
</evidence>
<gene>
    <name evidence="2" type="ORF">KGA66_08925</name>
</gene>
<keyword evidence="1" id="KW-1133">Transmembrane helix</keyword>
<evidence type="ECO:0000313" key="3">
    <source>
        <dbReference type="Proteomes" id="UP000677913"/>
    </source>
</evidence>
<feature type="transmembrane region" description="Helical" evidence="1">
    <location>
        <begin position="109"/>
        <end position="131"/>
    </location>
</feature>
<proteinExistence type="predicted"/>
<reference evidence="2" key="1">
    <citation type="submission" date="2021-04" db="EMBL/GenBank/DDBJ databases">
        <title>Genome based classification of Actinospica acidithermotolerans sp. nov., an actinobacterium isolated from an Indonesian hot spring.</title>
        <authorList>
            <person name="Kusuma A.B."/>
            <person name="Putra K.E."/>
            <person name="Nafisah S."/>
            <person name="Loh J."/>
            <person name="Nouioui I."/>
            <person name="Goodfellow M."/>
        </authorList>
    </citation>
    <scope>NUCLEOTIDE SEQUENCE</scope>
    <source>
        <strain evidence="2">DSM 45618</strain>
    </source>
</reference>
<keyword evidence="3" id="KW-1185">Reference proteome</keyword>
<dbReference type="RefSeq" id="WP_211466599.1">
    <property type="nucleotide sequence ID" value="NZ_JAGSXH010000021.1"/>
</dbReference>
<name>A0A8J7WIY8_9ACTN</name>
<comment type="caution">
    <text evidence="2">The sequence shown here is derived from an EMBL/GenBank/DDBJ whole genome shotgun (WGS) entry which is preliminary data.</text>
</comment>
<accession>A0A8J7WIY8</accession>
<organism evidence="2 3">
    <name type="scientific">Actinocrinis puniceicyclus</name>
    <dbReference type="NCBI Taxonomy" id="977794"/>
    <lineage>
        <taxon>Bacteria</taxon>
        <taxon>Bacillati</taxon>
        <taxon>Actinomycetota</taxon>
        <taxon>Actinomycetes</taxon>
        <taxon>Catenulisporales</taxon>
        <taxon>Actinospicaceae</taxon>
        <taxon>Actinocrinis</taxon>
    </lineage>
</organism>
<keyword evidence="1" id="KW-0472">Membrane</keyword>
<dbReference type="Proteomes" id="UP000677913">
    <property type="component" value="Unassembled WGS sequence"/>
</dbReference>
<sequence>MADPQPAQVLPLPAKTVPRWCGVLLLVLGMLTLPWIAGLAVVLPSSARSAHYDVSWAGFDLLLCVMLLRTGWSALRRREQSELTAAMAGTLLIVDAWFDVLSAPDTAQFLVALAMAVFVELPLAALCLWLSGRVDAARRRREAQLAAALWRRVGGRGRFSRRRSAQADV</sequence>
<keyword evidence="1" id="KW-0812">Transmembrane</keyword>